<evidence type="ECO:0000256" key="1">
    <source>
        <dbReference type="ARBA" id="ARBA00023125"/>
    </source>
</evidence>
<dbReference type="GO" id="GO:0006260">
    <property type="term" value="P:DNA replication"/>
    <property type="evidence" value="ECO:0007669"/>
    <property type="project" value="InterPro"/>
</dbReference>
<dbReference type="CDD" id="cd04496">
    <property type="entry name" value="SSB_OBF"/>
    <property type="match status" value="1"/>
</dbReference>
<evidence type="ECO:0000256" key="2">
    <source>
        <dbReference type="HAMAP-Rule" id="MF_00984"/>
    </source>
</evidence>
<evidence type="ECO:0000256" key="3">
    <source>
        <dbReference type="RuleBase" id="RU000524"/>
    </source>
</evidence>
<evidence type="ECO:0000313" key="5">
    <source>
        <dbReference type="EMBL" id="MSS27093.1"/>
    </source>
</evidence>
<feature type="compositionally biased region" description="Low complexity" evidence="4">
    <location>
        <begin position="159"/>
        <end position="168"/>
    </location>
</feature>
<evidence type="ECO:0000256" key="4">
    <source>
        <dbReference type="SAM" id="MobiDB-lite"/>
    </source>
</evidence>
<keyword evidence="1 2" id="KW-0238">DNA-binding</keyword>
<proteinExistence type="inferred from homology"/>
<sequence>MLNKVMIIGRLGRDPELRYTQSGSPVASLNVATDESYTDRDGNKVERTEWHRVSVFQRQAENCANYLSKGSLVYVEGSLQTRKWQDQQGQDRYTTEIKAQRVQFLDRKGDAPRGGQGGYEDEYAGAPGGAPRQAPRGQSGPAGSAGQGGGQRSQGGGQAPQRPAPRQQPQDEDLGPAFPSEASNMDEVPF</sequence>
<dbReference type="GO" id="GO:0009295">
    <property type="term" value="C:nucleoid"/>
    <property type="evidence" value="ECO:0007669"/>
    <property type="project" value="TreeGrafter"/>
</dbReference>
<comment type="caution">
    <text evidence="5">The sequence shown here is derived from an EMBL/GenBank/DDBJ whole genome shotgun (WGS) entry which is preliminary data.</text>
</comment>
<dbReference type="PANTHER" id="PTHR10302">
    <property type="entry name" value="SINGLE-STRANDED DNA-BINDING PROTEIN"/>
    <property type="match status" value="1"/>
</dbReference>
<comment type="subunit">
    <text evidence="2">Homotetramer.</text>
</comment>
<dbReference type="InterPro" id="IPR000424">
    <property type="entry name" value="Primosome_PriB/ssb"/>
</dbReference>
<dbReference type="HAMAP" id="MF_00984">
    <property type="entry name" value="SSB"/>
    <property type="match status" value="1"/>
</dbReference>
<dbReference type="InterPro" id="IPR011344">
    <property type="entry name" value="ssDNA-bd"/>
</dbReference>
<protein>
    <recommendedName>
        <fullName evidence="2 3">Single-stranded DNA-binding protein</fullName>
        <shortName evidence="2">SSB</shortName>
    </recommendedName>
</protein>
<keyword evidence="6" id="KW-1185">Reference proteome</keyword>
<accession>A0A6L5XIR5</accession>
<evidence type="ECO:0000313" key="6">
    <source>
        <dbReference type="Proteomes" id="UP000477488"/>
    </source>
</evidence>
<name>A0A6L5XIR5_9BACT</name>
<dbReference type="Pfam" id="PF00436">
    <property type="entry name" value="SSB"/>
    <property type="match status" value="1"/>
</dbReference>
<dbReference type="NCBIfam" id="TIGR00621">
    <property type="entry name" value="ssb"/>
    <property type="match status" value="1"/>
</dbReference>
<dbReference type="Gene3D" id="2.40.50.140">
    <property type="entry name" value="Nucleic acid-binding proteins"/>
    <property type="match status" value="1"/>
</dbReference>
<dbReference type="GO" id="GO:0003697">
    <property type="term" value="F:single-stranded DNA binding"/>
    <property type="evidence" value="ECO:0007669"/>
    <property type="project" value="UniProtKB-UniRule"/>
</dbReference>
<comment type="caution">
    <text evidence="2">Lacks conserved residue(s) required for the propagation of feature annotation.</text>
</comment>
<feature type="compositionally biased region" description="Low complexity" evidence="4">
    <location>
        <begin position="129"/>
        <end position="142"/>
    </location>
</feature>
<dbReference type="PANTHER" id="PTHR10302:SF27">
    <property type="entry name" value="SINGLE-STRANDED DNA-BINDING PROTEIN"/>
    <property type="match status" value="1"/>
</dbReference>
<dbReference type="Proteomes" id="UP000477488">
    <property type="component" value="Unassembled WGS sequence"/>
</dbReference>
<dbReference type="AlphaFoldDB" id="A0A6L5XIR5"/>
<organism evidence="5 6">
    <name type="scientific">Desulfovibrio porci</name>
    <dbReference type="NCBI Taxonomy" id="2605782"/>
    <lineage>
        <taxon>Bacteria</taxon>
        <taxon>Pseudomonadati</taxon>
        <taxon>Thermodesulfobacteriota</taxon>
        <taxon>Desulfovibrionia</taxon>
        <taxon>Desulfovibrionales</taxon>
        <taxon>Desulfovibrionaceae</taxon>
        <taxon>Desulfovibrio</taxon>
    </lineage>
</organism>
<dbReference type="PROSITE" id="PS50935">
    <property type="entry name" value="SSB"/>
    <property type="match status" value="1"/>
</dbReference>
<dbReference type="EMBL" id="VUMH01000002">
    <property type="protein sequence ID" value="MSS27093.1"/>
    <property type="molecule type" value="Genomic_DNA"/>
</dbReference>
<dbReference type="InterPro" id="IPR012340">
    <property type="entry name" value="NA-bd_OB-fold"/>
</dbReference>
<dbReference type="RefSeq" id="WP_154509128.1">
    <property type="nucleotide sequence ID" value="NZ_VUMH01000002.1"/>
</dbReference>
<dbReference type="SUPFAM" id="SSF50249">
    <property type="entry name" value="Nucleic acid-binding proteins"/>
    <property type="match status" value="1"/>
</dbReference>
<reference evidence="5 6" key="1">
    <citation type="submission" date="2019-09" db="EMBL/GenBank/DDBJ databases">
        <title>In-depth cultivation of the pig gut microbiome towards novel bacterial diversity and tailored functional studies.</title>
        <authorList>
            <person name="Wylensek D."/>
            <person name="Hitch T.C.A."/>
            <person name="Clavel T."/>
        </authorList>
    </citation>
    <scope>NUCLEOTIDE SEQUENCE [LARGE SCALE GENOMIC DNA]</scope>
    <source>
        <strain evidence="5 6">PG-178-WT-4</strain>
    </source>
</reference>
<feature type="region of interest" description="Disordered" evidence="4">
    <location>
        <begin position="103"/>
        <end position="190"/>
    </location>
</feature>
<gene>
    <name evidence="5" type="ORF">FYJ44_03325</name>
</gene>
<feature type="compositionally biased region" description="Gly residues" evidence="4">
    <location>
        <begin position="143"/>
        <end position="158"/>
    </location>
</feature>